<dbReference type="InterPro" id="IPR000160">
    <property type="entry name" value="GGDEF_dom"/>
</dbReference>
<proteinExistence type="predicted"/>
<dbReference type="GO" id="GO:0052621">
    <property type="term" value="F:diguanylate cyclase activity"/>
    <property type="evidence" value="ECO:0007669"/>
    <property type="project" value="UniProtKB-EC"/>
</dbReference>
<dbReference type="EC" id="2.7.7.65" evidence="2"/>
<evidence type="ECO:0000256" key="3">
    <source>
        <dbReference type="ARBA" id="ARBA00034247"/>
    </source>
</evidence>
<comment type="cofactor">
    <cofactor evidence="1">
        <name>Mg(2+)</name>
        <dbReference type="ChEBI" id="CHEBI:18420"/>
    </cofactor>
</comment>
<feature type="transmembrane region" description="Helical" evidence="4">
    <location>
        <begin position="12"/>
        <end position="36"/>
    </location>
</feature>
<dbReference type="InterPro" id="IPR029787">
    <property type="entry name" value="Nucleotide_cyclase"/>
</dbReference>
<dbReference type="PROSITE" id="PS50887">
    <property type="entry name" value="GGDEF"/>
    <property type="match status" value="1"/>
</dbReference>
<dbReference type="PANTHER" id="PTHR45138:SF9">
    <property type="entry name" value="DIGUANYLATE CYCLASE DGCM-RELATED"/>
    <property type="match status" value="1"/>
</dbReference>
<dbReference type="CDD" id="cd01949">
    <property type="entry name" value="GGDEF"/>
    <property type="match status" value="1"/>
</dbReference>
<comment type="catalytic activity">
    <reaction evidence="3">
        <text>2 GTP = 3',3'-c-di-GMP + 2 diphosphate</text>
        <dbReference type="Rhea" id="RHEA:24898"/>
        <dbReference type="ChEBI" id="CHEBI:33019"/>
        <dbReference type="ChEBI" id="CHEBI:37565"/>
        <dbReference type="ChEBI" id="CHEBI:58805"/>
        <dbReference type="EC" id="2.7.7.65"/>
    </reaction>
</comment>
<evidence type="ECO:0000313" key="7">
    <source>
        <dbReference type="Proteomes" id="UP000004931"/>
    </source>
</evidence>
<keyword evidence="4" id="KW-1133">Transmembrane helix</keyword>
<reference evidence="6 7" key="1">
    <citation type="journal article" date="2010" name="J. Bacteriol.">
        <title>Genome sequence of the oligotrophic marine Gammaproteobacterium HTCC2143, isolated from the Oregon Coast.</title>
        <authorList>
            <person name="Oh H.M."/>
            <person name="Kang I."/>
            <person name="Ferriera S."/>
            <person name="Giovannoni S.J."/>
            <person name="Cho J.C."/>
        </authorList>
    </citation>
    <scope>NUCLEOTIDE SEQUENCE [LARGE SCALE GENOMIC DNA]</scope>
    <source>
        <strain evidence="6 7">HTCC2143</strain>
    </source>
</reference>
<protein>
    <recommendedName>
        <fullName evidence="2">diguanylate cyclase</fullName>
        <ecNumber evidence="2">2.7.7.65</ecNumber>
    </recommendedName>
</protein>
<evidence type="ECO:0000256" key="1">
    <source>
        <dbReference type="ARBA" id="ARBA00001946"/>
    </source>
</evidence>
<evidence type="ECO:0000259" key="5">
    <source>
        <dbReference type="PROSITE" id="PS50887"/>
    </source>
</evidence>
<evidence type="ECO:0000313" key="6">
    <source>
        <dbReference type="EMBL" id="EAW31628.1"/>
    </source>
</evidence>
<keyword evidence="7" id="KW-1185">Reference proteome</keyword>
<dbReference type="InterPro" id="IPR048435">
    <property type="entry name" value="MASE6"/>
</dbReference>
<keyword evidence="4" id="KW-0472">Membrane</keyword>
<dbReference type="STRING" id="247633.GP2143_08759"/>
<feature type="domain" description="GGDEF" evidence="5">
    <location>
        <begin position="195"/>
        <end position="327"/>
    </location>
</feature>
<dbReference type="EMBL" id="AAVT01000003">
    <property type="protein sequence ID" value="EAW31628.1"/>
    <property type="molecule type" value="Genomic_DNA"/>
</dbReference>
<dbReference type="SMART" id="SM00267">
    <property type="entry name" value="GGDEF"/>
    <property type="match status" value="1"/>
</dbReference>
<dbReference type="Pfam" id="PF00990">
    <property type="entry name" value="GGDEF"/>
    <property type="match status" value="1"/>
</dbReference>
<feature type="transmembrane region" description="Helical" evidence="4">
    <location>
        <begin position="48"/>
        <end position="68"/>
    </location>
</feature>
<dbReference type="Proteomes" id="UP000004931">
    <property type="component" value="Unassembled WGS sequence"/>
</dbReference>
<dbReference type="PANTHER" id="PTHR45138">
    <property type="entry name" value="REGULATORY COMPONENTS OF SENSORY TRANSDUCTION SYSTEM"/>
    <property type="match status" value="1"/>
</dbReference>
<evidence type="ECO:0000256" key="2">
    <source>
        <dbReference type="ARBA" id="ARBA00012528"/>
    </source>
</evidence>
<gene>
    <name evidence="6" type="ORF">GP2143_08759</name>
</gene>
<dbReference type="InterPro" id="IPR050469">
    <property type="entry name" value="Diguanylate_Cyclase"/>
</dbReference>
<feature type="transmembrane region" description="Helical" evidence="4">
    <location>
        <begin position="125"/>
        <end position="143"/>
    </location>
</feature>
<dbReference type="Pfam" id="PF20966">
    <property type="entry name" value="MASE6"/>
    <property type="match status" value="1"/>
</dbReference>
<dbReference type="NCBIfam" id="TIGR00254">
    <property type="entry name" value="GGDEF"/>
    <property type="match status" value="1"/>
</dbReference>
<dbReference type="InterPro" id="IPR043128">
    <property type="entry name" value="Rev_trsase/Diguanyl_cyclase"/>
</dbReference>
<organism evidence="6 7">
    <name type="scientific">marine gamma proteobacterium HTCC2143</name>
    <dbReference type="NCBI Taxonomy" id="247633"/>
    <lineage>
        <taxon>Bacteria</taxon>
        <taxon>Pseudomonadati</taxon>
        <taxon>Pseudomonadota</taxon>
        <taxon>Gammaproteobacteria</taxon>
        <taxon>Cellvibrionales</taxon>
        <taxon>Spongiibacteraceae</taxon>
        <taxon>BD1-7 clade</taxon>
    </lineage>
</organism>
<feature type="transmembrane region" description="Helical" evidence="4">
    <location>
        <begin position="98"/>
        <end position="119"/>
    </location>
</feature>
<accession>A0YCV9</accession>
<comment type="caution">
    <text evidence="6">The sequence shown here is derived from an EMBL/GenBank/DDBJ whole genome shotgun (WGS) entry which is preliminary data.</text>
</comment>
<dbReference type="AlphaFoldDB" id="A0YCV9"/>
<sequence length="331" mass="36766">MVGMTITGSLGVLALFSADYPLGLLLIAASLVYLVAYRIHKLTKDSTLSAAIIVYSLHALTVSLVYSGGVENTGPLWLFLVPPVSLFLHGLKRGLIEISISLSILCLILFLPPDVFGGANYETAFKLRLIIAFITVTFLAACYEYSIEQSYKDTLQASEQFEQLARTDQLTKLCNRRGALTVIEQEQRRMSRNKQAMSIILCDVDHFKKVNDQYGHNTGDAVLISLAETFTQLIRKQDTIARWGGEEFLFVLPETSAENAYILSQKIHQVLQDQLIDVEGIKIAVTVSMGVTEMHGNQAFDEIINQADKHLYEAKRAGRNQTMPKTLSTEG</sequence>
<evidence type="ECO:0000256" key="4">
    <source>
        <dbReference type="SAM" id="Phobius"/>
    </source>
</evidence>
<dbReference type="FunFam" id="3.30.70.270:FF:000001">
    <property type="entry name" value="Diguanylate cyclase domain protein"/>
    <property type="match status" value="1"/>
</dbReference>
<dbReference type="eggNOG" id="COG3706">
    <property type="taxonomic scope" value="Bacteria"/>
</dbReference>
<dbReference type="Gene3D" id="3.30.70.270">
    <property type="match status" value="1"/>
</dbReference>
<dbReference type="SUPFAM" id="SSF55073">
    <property type="entry name" value="Nucleotide cyclase"/>
    <property type="match status" value="1"/>
</dbReference>
<name>A0YCV9_9GAMM</name>
<keyword evidence="4" id="KW-0812">Transmembrane</keyword>